<keyword evidence="3" id="KW-1185">Reference proteome</keyword>
<sequence>MLFAARSAAALYRLLDVLPVFAGDDRIVREFTLVPGSAFGIDALGALERAGARGVPWGRALAGDYDLVLAASPKGELSRLRGRRVLLPHGAGFGKSVDGEGTPGLASGLDPAYLLSRGVPLAEVHALAHPSQVSRLAALSPRAAERATVVGDPTLDRLLASRGLRERYRAALGTGGRTLLVVTSTWGPESLLHHRPGLIGELATQLPFDAYQLALVVHPNERSRLGELGLAECLSPALEAGLLLPEPYEEWAAVLVAADAVLSDHGSTALYAAALGHPVLSAYEGGGELLPGSPMSALLARAPRFLGPQALPGQLAAFEPARAREAADAAFAERGRALGLLRARLYALLGLDPPRVPAEARPLPLPAGPARLPSAFAVRVRLRDAAGTEAEVERRPAHGEAAAHHLAAEHGPAGERHAQSAGLLYRRASSPGPGAGGAPYSAAWTAGGWIGEVLERYPGCGAAAVVLGEERCLIRARSGPLLSVRVGACREGGRLVRTDPAAALSGVHAWLPRCAALPAELSCLIGGRSFPVRVRLATAAEAAAVC</sequence>
<dbReference type="Proteomes" id="UP000272474">
    <property type="component" value="Unassembled WGS sequence"/>
</dbReference>
<dbReference type="AlphaFoldDB" id="A0A3A9YSN0"/>
<dbReference type="SUPFAM" id="SSF53756">
    <property type="entry name" value="UDP-Glycosyltransferase/glycogen phosphorylase"/>
    <property type="match status" value="1"/>
</dbReference>
<accession>A0A3A9YSN0</accession>
<evidence type="ECO:0000313" key="3">
    <source>
        <dbReference type="Proteomes" id="UP000272474"/>
    </source>
</evidence>
<dbReference type="GO" id="GO:0003743">
    <property type="term" value="F:translation initiation factor activity"/>
    <property type="evidence" value="ECO:0007669"/>
    <property type="project" value="UniProtKB-KW"/>
</dbReference>
<comment type="caution">
    <text evidence="2">The sequence shown here is derived from an EMBL/GenBank/DDBJ whole genome shotgun (WGS) entry which is preliminary data.</text>
</comment>
<organism evidence="2 3">
    <name type="scientific">Streptomyces hoynatensis</name>
    <dbReference type="NCBI Taxonomy" id="1141874"/>
    <lineage>
        <taxon>Bacteria</taxon>
        <taxon>Bacillati</taxon>
        <taxon>Actinomycetota</taxon>
        <taxon>Actinomycetes</taxon>
        <taxon>Kitasatosporales</taxon>
        <taxon>Streptomycetaceae</taxon>
        <taxon>Streptomyces</taxon>
    </lineage>
</organism>
<keyword evidence="2" id="KW-0648">Protein biosynthesis</keyword>
<proteinExistence type="predicted"/>
<evidence type="ECO:0000256" key="1">
    <source>
        <dbReference type="SAM" id="MobiDB-lite"/>
    </source>
</evidence>
<evidence type="ECO:0000313" key="2">
    <source>
        <dbReference type="EMBL" id="RKN38975.1"/>
    </source>
</evidence>
<dbReference type="OrthoDB" id="3661391at2"/>
<protein>
    <submittedName>
        <fullName evidence="2">Translation initiation factor 2</fullName>
    </submittedName>
</protein>
<reference evidence="2 3" key="1">
    <citation type="journal article" date="2014" name="Int. J. Syst. Evol. Microbiol.">
        <title>Streptomyces hoynatensis sp. nov., isolated from deep marine sediment.</title>
        <authorList>
            <person name="Veyisoglu A."/>
            <person name="Sahin N."/>
        </authorList>
    </citation>
    <scope>NUCLEOTIDE SEQUENCE [LARGE SCALE GENOMIC DNA]</scope>
    <source>
        <strain evidence="2 3">KCTC 29097</strain>
    </source>
</reference>
<name>A0A3A9YSN0_9ACTN</name>
<dbReference type="RefSeq" id="WP_120682660.1">
    <property type="nucleotide sequence ID" value="NZ_RBAL01000015.1"/>
</dbReference>
<gene>
    <name evidence="2" type="ORF">D7294_22570</name>
</gene>
<keyword evidence="2" id="KW-0396">Initiation factor</keyword>
<dbReference type="EMBL" id="RBAL01000015">
    <property type="protein sequence ID" value="RKN38975.1"/>
    <property type="molecule type" value="Genomic_DNA"/>
</dbReference>
<feature type="region of interest" description="Disordered" evidence="1">
    <location>
        <begin position="387"/>
        <end position="413"/>
    </location>
</feature>